<protein>
    <recommendedName>
        <fullName evidence="4">HTH cro/C1-type domain-containing protein</fullName>
    </recommendedName>
</protein>
<evidence type="ECO:0000256" key="1">
    <source>
        <dbReference type="SAM" id="MobiDB-lite"/>
    </source>
</evidence>
<name>A0ABV9YUV9_9HYPH</name>
<accession>A0ABV9YUV9</accession>
<reference evidence="3" key="1">
    <citation type="journal article" date="2019" name="Int. J. Syst. Evol. Microbiol.">
        <title>The Global Catalogue of Microorganisms (GCM) 10K type strain sequencing project: providing services to taxonomists for standard genome sequencing and annotation.</title>
        <authorList>
            <consortium name="The Broad Institute Genomics Platform"/>
            <consortium name="The Broad Institute Genome Sequencing Center for Infectious Disease"/>
            <person name="Wu L."/>
            <person name="Ma J."/>
        </authorList>
    </citation>
    <scope>NUCLEOTIDE SEQUENCE [LARGE SCALE GENOMIC DNA]</scope>
    <source>
        <strain evidence="3">CGMCC 1.16444</strain>
    </source>
</reference>
<evidence type="ECO:0000313" key="3">
    <source>
        <dbReference type="Proteomes" id="UP001595796"/>
    </source>
</evidence>
<evidence type="ECO:0008006" key="4">
    <source>
        <dbReference type="Google" id="ProtNLM"/>
    </source>
</evidence>
<dbReference type="EMBL" id="JBHSJF010000001">
    <property type="protein sequence ID" value="MFC5066590.1"/>
    <property type="molecule type" value="Genomic_DNA"/>
</dbReference>
<proteinExistence type="predicted"/>
<comment type="caution">
    <text evidence="2">The sequence shown here is derived from an EMBL/GenBank/DDBJ whole genome shotgun (WGS) entry which is preliminary data.</text>
</comment>
<organism evidence="2 3">
    <name type="scientific">Flaviflagellibacter deserti</name>
    <dbReference type="NCBI Taxonomy" id="2267266"/>
    <lineage>
        <taxon>Bacteria</taxon>
        <taxon>Pseudomonadati</taxon>
        <taxon>Pseudomonadota</taxon>
        <taxon>Alphaproteobacteria</taxon>
        <taxon>Hyphomicrobiales</taxon>
        <taxon>Flaviflagellibacter</taxon>
    </lineage>
</organism>
<dbReference type="RefSeq" id="WP_114955369.1">
    <property type="nucleotide sequence ID" value="NZ_JBHSJF010000001.1"/>
</dbReference>
<evidence type="ECO:0000313" key="2">
    <source>
        <dbReference type="EMBL" id="MFC5066590.1"/>
    </source>
</evidence>
<keyword evidence="3" id="KW-1185">Reference proteome</keyword>
<dbReference type="InterPro" id="IPR010982">
    <property type="entry name" value="Lambda_DNA-bd_dom_sf"/>
</dbReference>
<dbReference type="SUPFAM" id="SSF47413">
    <property type="entry name" value="lambda repressor-like DNA-binding domains"/>
    <property type="match status" value="1"/>
</dbReference>
<feature type="region of interest" description="Disordered" evidence="1">
    <location>
        <begin position="38"/>
        <end position="62"/>
    </location>
</feature>
<dbReference type="Proteomes" id="UP001595796">
    <property type="component" value="Unassembled WGS sequence"/>
</dbReference>
<sequence length="138" mass="15591">MTEWHDAAVRDFETGDFSYGDLALKYGRSESTLMKLMKRREAHRGEGNRRRGGRKRFGEQKPISPLHYGVGVQIGMYRALEQANVSEIGERLNTSRITASSMEKGFHDFTLTELIGIATMIGTDLIDLVSTRTHQIKS</sequence>
<gene>
    <name evidence="2" type="ORF">ACFPFW_01010</name>
</gene>